<dbReference type="AlphaFoldDB" id="A0A434A2F7"/>
<proteinExistence type="predicted"/>
<evidence type="ECO:0000313" key="1">
    <source>
        <dbReference type="EMBL" id="RUT68580.1"/>
    </source>
</evidence>
<gene>
    <name evidence="1" type="ORF">D0817_20875</name>
</gene>
<accession>A0A434A2F7</accession>
<sequence length="65" mass="7424">MFIALINRSQGHNPKTEQWVKINNTTGRFMDLKQDDNSFKGVTKSIPKIFGAESTSSQRLVDFFC</sequence>
<dbReference type="EMBL" id="QWDM01000016">
    <property type="protein sequence ID" value="RUT68580.1"/>
    <property type="molecule type" value="Genomic_DNA"/>
</dbReference>
<reference evidence="2" key="1">
    <citation type="journal article" date="2019" name="Syst. Appl. Microbiol.">
        <title>Flavobacterium circumlabens sp. nov. and Flavobacterium cupreum sp. nov., two psychrotrophic species isolated from Antarctic environmental samples.</title>
        <authorList>
            <person name="Kralova S."/>
            <person name="Busse H.-J."/>
            <person name="Svec P."/>
            <person name="Maslanova I."/>
            <person name="Stankova E."/>
            <person name="Bartak M."/>
            <person name="Sedlacek I."/>
        </authorList>
    </citation>
    <scope>NUCLEOTIDE SEQUENCE [LARGE SCALE GENOMIC DNA]</scope>
    <source>
        <strain evidence="2">CCM 8825</strain>
    </source>
</reference>
<dbReference type="Proteomes" id="UP000288102">
    <property type="component" value="Unassembled WGS sequence"/>
</dbReference>
<comment type="caution">
    <text evidence="1">The sequence shown here is derived from an EMBL/GenBank/DDBJ whole genome shotgun (WGS) entry which is preliminary data.</text>
</comment>
<organism evidence="1 2">
    <name type="scientific">Flavobacterium cupreum</name>
    <dbReference type="NCBI Taxonomy" id="2133766"/>
    <lineage>
        <taxon>Bacteria</taxon>
        <taxon>Pseudomonadati</taxon>
        <taxon>Bacteroidota</taxon>
        <taxon>Flavobacteriia</taxon>
        <taxon>Flavobacteriales</taxon>
        <taxon>Flavobacteriaceae</taxon>
        <taxon>Flavobacterium</taxon>
    </lineage>
</organism>
<keyword evidence="2" id="KW-1185">Reference proteome</keyword>
<evidence type="ECO:0000313" key="2">
    <source>
        <dbReference type="Proteomes" id="UP000288102"/>
    </source>
</evidence>
<dbReference type="OrthoDB" id="7067623at2"/>
<name>A0A434A2F7_9FLAO</name>
<protein>
    <submittedName>
        <fullName evidence="1">Uncharacterized protein</fullName>
    </submittedName>
</protein>